<dbReference type="Pfam" id="PF12423">
    <property type="entry name" value="KIF1B"/>
    <property type="match status" value="1"/>
</dbReference>
<dbReference type="Proteomes" id="UP000515129">
    <property type="component" value="Chromosome 20"/>
</dbReference>
<dbReference type="RefSeq" id="XP_026146307.1">
    <property type="nucleotide sequence ID" value="XM_026290522.1"/>
</dbReference>
<keyword evidence="2" id="KW-1185">Reference proteome</keyword>
<organism evidence="2 3">
    <name type="scientific">Carassius auratus</name>
    <name type="common">Goldfish</name>
    <dbReference type="NCBI Taxonomy" id="7957"/>
    <lineage>
        <taxon>Eukaryota</taxon>
        <taxon>Metazoa</taxon>
        <taxon>Chordata</taxon>
        <taxon>Craniata</taxon>
        <taxon>Vertebrata</taxon>
        <taxon>Euteleostomi</taxon>
        <taxon>Actinopterygii</taxon>
        <taxon>Neopterygii</taxon>
        <taxon>Teleostei</taxon>
        <taxon>Ostariophysi</taxon>
        <taxon>Cypriniformes</taxon>
        <taxon>Cyprinidae</taxon>
        <taxon>Cyprininae</taxon>
        <taxon>Carassius</taxon>
    </lineage>
</organism>
<dbReference type="CTD" id="100317281"/>
<evidence type="ECO:0000313" key="2">
    <source>
        <dbReference type="Proteomes" id="UP000515129"/>
    </source>
</evidence>
<gene>
    <name evidence="3" type="primary">kif13bb</name>
</gene>
<dbReference type="InterPro" id="IPR022140">
    <property type="entry name" value="Kinesin-like_KIF1-typ"/>
</dbReference>
<proteinExistence type="predicted"/>
<feature type="domain" description="Kinesin-like KIF1-type" evidence="1">
    <location>
        <begin position="55"/>
        <end position="81"/>
    </location>
</feature>
<sequence>MHNFFERDLKTNCVVDMEGNQTILYPANGNLGKGDSRTMLGCCLMLTRGNHDESDHRAIRSYFERSDPFFDELENHSLIGVANIFLSCLL</sequence>
<evidence type="ECO:0000259" key="1">
    <source>
        <dbReference type="Pfam" id="PF12423"/>
    </source>
</evidence>
<evidence type="ECO:0000313" key="3">
    <source>
        <dbReference type="RefSeq" id="XP_026146307.1"/>
    </source>
</evidence>
<accession>A0A6P6RLJ5</accession>
<name>A0A6P6RLJ5_CARAU</name>
<dbReference type="AlphaFoldDB" id="A0A6P6RLJ5"/>
<dbReference type="KEGG" id="caua:113120609"/>
<dbReference type="OrthoDB" id="3176171at2759"/>
<protein>
    <submittedName>
        <fullName evidence="3">Kinesin-like protein KIF13B</fullName>
    </submittedName>
</protein>
<reference evidence="3" key="1">
    <citation type="submission" date="2025-08" db="UniProtKB">
        <authorList>
            <consortium name="RefSeq"/>
        </authorList>
    </citation>
    <scope>IDENTIFICATION</scope>
    <source>
        <strain evidence="3">Wakin</strain>
        <tissue evidence="3">Muscle</tissue>
    </source>
</reference>